<keyword evidence="1" id="KW-1133">Transmembrane helix</keyword>
<gene>
    <name evidence="2" type="ORF">TELCIR_26310</name>
</gene>
<dbReference type="Proteomes" id="UP000230423">
    <property type="component" value="Unassembled WGS sequence"/>
</dbReference>
<dbReference type="EMBL" id="KZ428151">
    <property type="protein sequence ID" value="PIO52384.1"/>
    <property type="molecule type" value="Genomic_DNA"/>
</dbReference>
<organism evidence="2 3">
    <name type="scientific">Teladorsagia circumcincta</name>
    <name type="common">Brown stomach worm</name>
    <name type="synonym">Ostertagia circumcincta</name>
    <dbReference type="NCBI Taxonomy" id="45464"/>
    <lineage>
        <taxon>Eukaryota</taxon>
        <taxon>Metazoa</taxon>
        <taxon>Ecdysozoa</taxon>
        <taxon>Nematoda</taxon>
        <taxon>Chromadorea</taxon>
        <taxon>Rhabditida</taxon>
        <taxon>Rhabditina</taxon>
        <taxon>Rhabditomorpha</taxon>
        <taxon>Strongyloidea</taxon>
        <taxon>Trichostrongylidae</taxon>
        <taxon>Teladorsagia</taxon>
    </lineage>
</organism>
<dbReference type="PANTHER" id="PTHR11161:SF70">
    <property type="entry name" value="ACYLTRANSFERASE 3 DOMAIN-CONTAINING PROTEIN"/>
    <property type="match status" value="1"/>
</dbReference>
<dbReference type="AlphaFoldDB" id="A0A2G9T378"/>
<dbReference type="InterPro" id="IPR052728">
    <property type="entry name" value="O2_lipid_transport_reg"/>
</dbReference>
<dbReference type="OrthoDB" id="207378at2759"/>
<feature type="transmembrane region" description="Helical" evidence="1">
    <location>
        <begin position="5"/>
        <end position="22"/>
    </location>
</feature>
<evidence type="ECO:0000313" key="3">
    <source>
        <dbReference type="Proteomes" id="UP000230423"/>
    </source>
</evidence>
<evidence type="ECO:0008006" key="4">
    <source>
        <dbReference type="Google" id="ProtNLM"/>
    </source>
</evidence>
<reference evidence="2 3" key="1">
    <citation type="submission" date="2015-09" db="EMBL/GenBank/DDBJ databases">
        <title>Draft genome of the parasitic nematode Teladorsagia circumcincta isolate WARC Sus (inbred).</title>
        <authorList>
            <person name="Mitreva M."/>
        </authorList>
    </citation>
    <scope>NUCLEOTIDE SEQUENCE [LARGE SCALE GENOMIC DNA]</scope>
    <source>
        <strain evidence="2 3">S</strain>
    </source>
</reference>
<proteinExistence type="predicted"/>
<evidence type="ECO:0000313" key="2">
    <source>
        <dbReference type="EMBL" id="PIO52384.1"/>
    </source>
</evidence>
<name>A0A2G9T378_TELCI</name>
<feature type="transmembrane region" description="Helical" evidence="1">
    <location>
        <begin position="28"/>
        <end position="50"/>
    </location>
</feature>
<keyword evidence="1" id="KW-0812">Transmembrane</keyword>
<protein>
    <recommendedName>
        <fullName evidence="4">Acyltransferase 3 domain-containing protein</fullName>
    </recommendedName>
</protein>
<accession>A0A2G9T378</accession>
<keyword evidence="3" id="KW-1185">Reference proteome</keyword>
<evidence type="ECO:0000256" key="1">
    <source>
        <dbReference type="SAM" id="Phobius"/>
    </source>
</evidence>
<keyword evidence="1" id="KW-0472">Membrane</keyword>
<sequence>VYLIHMIPVVLTYLLVPFPIVFDTQWPIFAHCVVQLAISYGFALVCTLVAEYPAHNIEAIMLAPRQNNKTTLKPIPTSDSEIQLKSAS</sequence>
<dbReference type="PANTHER" id="PTHR11161">
    <property type="entry name" value="O-ACYLTRANSFERASE"/>
    <property type="match status" value="1"/>
</dbReference>
<feature type="non-terminal residue" evidence="2">
    <location>
        <position position="1"/>
    </location>
</feature>